<keyword evidence="8 11" id="KW-0472">Membrane</keyword>
<evidence type="ECO:0000256" key="9">
    <source>
        <dbReference type="ARBA" id="ARBA00025772"/>
    </source>
</evidence>
<evidence type="ECO:0000256" key="11">
    <source>
        <dbReference type="SAM" id="Phobius"/>
    </source>
</evidence>
<evidence type="ECO:0000313" key="15">
    <source>
        <dbReference type="EMBL" id="KYN86995.1"/>
    </source>
</evidence>
<dbReference type="AlphaFoldDB" id="A0A151JJN0"/>
<dbReference type="NCBIfam" id="TIGR02532">
    <property type="entry name" value="IV_pilin_GFxxxE"/>
    <property type="match status" value="1"/>
</dbReference>
<dbReference type="EMBL" id="LOBP01000133">
    <property type="protein sequence ID" value="KYN86995.1"/>
    <property type="molecule type" value="Genomic_DNA"/>
</dbReference>
<dbReference type="PROSITE" id="PS00409">
    <property type="entry name" value="PROKAR_NTER_METHYL"/>
    <property type="match status" value="1"/>
</dbReference>
<gene>
    <name evidence="15" type="ORF">ATY35_12770</name>
    <name evidence="14" type="ORF">ATY37_07805</name>
    <name evidence="13" type="ORF">AUQ44_12025</name>
</gene>
<keyword evidence="3" id="KW-1003">Cell membrane</keyword>
<feature type="domain" description="General secretion pathway GspH" evidence="12">
    <location>
        <begin position="42"/>
        <end position="135"/>
    </location>
</feature>
<evidence type="ECO:0000256" key="4">
    <source>
        <dbReference type="ARBA" id="ARBA00022481"/>
    </source>
</evidence>
<proteinExistence type="inferred from homology"/>
<evidence type="ECO:0000256" key="8">
    <source>
        <dbReference type="ARBA" id="ARBA00023136"/>
    </source>
</evidence>
<evidence type="ECO:0000313" key="13">
    <source>
        <dbReference type="EMBL" id="KYN25980.1"/>
    </source>
</evidence>
<keyword evidence="7 11" id="KW-1133">Transmembrane helix</keyword>
<evidence type="ECO:0000256" key="2">
    <source>
        <dbReference type="ARBA" id="ARBA00021549"/>
    </source>
</evidence>
<evidence type="ECO:0000256" key="10">
    <source>
        <dbReference type="ARBA" id="ARBA00030775"/>
    </source>
</evidence>
<comment type="similarity">
    <text evidence="9">Belongs to the GSP H family.</text>
</comment>
<evidence type="ECO:0000313" key="18">
    <source>
        <dbReference type="Proteomes" id="UP000075609"/>
    </source>
</evidence>
<dbReference type="EMBL" id="LOBR01000116">
    <property type="protein sequence ID" value="KYN81089.1"/>
    <property type="molecule type" value="Genomic_DNA"/>
</dbReference>
<evidence type="ECO:0000259" key="12">
    <source>
        <dbReference type="Pfam" id="PF12019"/>
    </source>
</evidence>
<keyword evidence="5" id="KW-0997">Cell inner membrane</keyword>
<comment type="subcellular location">
    <subcellularLocation>
        <location evidence="1">Cell inner membrane</location>
        <topology evidence="1">Single-pass membrane protein</topology>
    </subcellularLocation>
</comment>
<evidence type="ECO:0000256" key="5">
    <source>
        <dbReference type="ARBA" id="ARBA00022519"/>
    </source>
</evidence>
<evidence type="ECO:0000256" key="3">
    <source>
        <dbReference type="ARBA" id="ARBA00022475"/>
    </source>
</evidence>
<comment type="caution">
    <text evidence="13">The sequence shown here is derived from an EMBL/GenBank/DDBJ whole genome shotgun (WGS) entry which is preliminary data.</text>
</comment>
<dbReference type="GO" id="GO:0015627">
    <property type="term" value="C:type II protein secretion system complex"/>
    <property type="evidence" value="ECO:0007669"/>
    <property type="project" value="InterPro"/>
</dbReference>
<evidence type="ECO:0000313" key="16">
    <source>
        <dbReference type="Proteomes" id="UP000075346"/>
    </source>
</evidence>
<dbReference type="InterPro" id="IPR045584">
    <property type="entry name" value="Pilin-like"/>
</dbReference>
<accession>A0A151JJN0</accession>
<dbReference type="RefSeq" id="WP_061898223.1">
    <property type="nucleotide sequence ID" value="NZ_CAXYEW010000011.1"/>
</dbReference>
<name>A0A151JJN0_9VIBR</name>
<dbReference type="GO" id="GO:0015628">
    <property type="term" value="P:protein secretion by the type II secretion system"/>
    <property type="evidence" value="ECO:0007669"/>
    <property type="project" value="InterPro"/>
</dbReference>
<dbReference type="PIRSF" id="PIRSF024622">
    <property type="entry name" value="Tfp_FimT"/>
    <property type="match status" value="1"/>
</dbReference>
<dbReference type="GO" id="GO:0005886">
    <property type="term" value="C:plasma membrane"/>
    <property type="evidence" value="ECO:0007669"/>
    <property type="project" value="UniProtKB-SubCell"/>
</dbReference>
<evidence type="ECO:0000313" key="14">
    <source>
        <dbReference type="EMBL" id="KYN81089.1"/>
    </source>
</evidence>
<dbReference type="SUPFAM" id="SSF54523">
    <property type="entry name" value="Pili subunits"/>
    <property type="match status" value="1"/>
</dbReference>
<keyword evidence="6 11" id="KW-0812">Transmembrane</keyword>
<accession>A0A151KSJ2</accession>
<sequence>MARGFTLLEMLIVVVVMGVLATIAAPSFNTVIDKNRVFRVTSDIQHFLMNAKSEAVMRNTDLWVHFAKSSDDKWELSLRANNTAVGYGNGQSGAIAYLDGNNYPSVTVSASASTIRFEGINGKPLESKNIKVNRGVNMLTKVMTHVGAGRIRVCEEAGRGYGYPNCPHL</sequence>
<evidence type="ECO:0000256" key="7">
    <source>
        <dbReference type="ARBA" id="ARBA00022989"/>
    </source>
</evidence>
<reference evidence="17 18" key="1">
    <citation type="submission" date="2015-12" db="EMBL/GenBank/DDBJ databases">
        <authorList>
            <person name="Tarr C.L."/>
            <person name="Gladney L.M."/>
        </authorList>
    </citation>
    <scope>NUCLEOTIDE SEQUENCE [LARGE SCALE GENOMIC DNA]</scope>
    <source>
        <strain evidence="15 18">1048-83</strain>
        <strain evidence="14">2538-88</strain>
        <strain evidence="17">2756-81</strain>
    </source>
</reference>
<protein>
    <recommendedName>
        <fullName evidence="2">Type II secretion system protein H</fullName>
    </recommendedName>
    <alternativeName>
        <fullName evidence="10">General secretion pathway protein H</fullName>
    </alternativeName>
</protein>
<keyword evidence="4" id="KW-0488">Methylation</keyword>
<dbReference type="Proteomes" id="UP000075346">
    <property type="component" value="Unassembled WGS sequence"/>
</dbReference>
<evidence type="ECO:0000256" key="6">
    <source>
        <dbReference type="ARBA" id="ARBA00022692"/>
    </source>
</evidence>
<organism evidence="13 17">
    <name type="scientific">Vibrio cidicii</name>
    <dbReference type="NCBI Taxonomy" id="1763883"/>
    <lineage>
        <taxon>Bacteria</taxon>
        <taxon>Pseudomonadati</taxon>
        <taxon>Pseudomonadota</taxon>
        <taxon>Gammaproteobacteria</taxon>
        <taxon>Vibrionales</taxon>
        <taxon>Vibrionaceae</taxon>
        <taxon>Vibrio</taxon>
    </lineage>
</organism>
<reference evidence="13 16" key="2">
    <citation type="submission" date="2015-12" db="EMBL/GenBank/DDBJ databases">
        <authorList>
            <person name="Shamseldin A."/>
            <person name="Moawad H."/>
            <person name="Abd El-Rahim W.M."/>
            <person name="Sadowsky M.J."/>
        </authorList>
    </citation>
    <scope>NUCLEOTIDE SEQUENCE [LARGE SCALE GENOMIC DNA]</scope>
    <source>
        <strain evidence="16">2538-88</strain>
        <strain evidence="13">2756-81</strain>
    </source>
</reference>
<dbReference type="Pfam" id="PF07963">
    <property type="entry name" value="N_methyl"/>
    <property type="match status" value="1"/>
</dbReference>
<dbReference type="Proteomes" id="UP000075349">
    <property type="component" value="Unassembled WGS sequence"/>
</dbReference>
<feature type="transmembrane region" description="Helical" evidence="11">
    <location>
        <begin position="7"/>
        <end position="28"/>
    </location>
</feature>
<dbReference type="InterPro" id="IPR022346">
    <property type="entry name" value="T2SS_GspH"/>
</dbReference>
<dbReference type="Proteomes" id="UP000075609">
    <property type="component" value="Unassembled WGS sequence"/>
</dbReference>
<dbReference type="EMBL" id="LOMK01000001">
    <property type="protein sequence ID" value="KYN25980.1"/>
    <property type="molecule type" value="Genomic_DNA"/>
</dbReference>
<dbReference type="Pfam" id="PF12019">
    <property type="entry name" value="GspH"/>
    <property type="match status" value="1"/>
</dbReference>
<dbReference type="Gene3D" id="3.30.700.10">
    <property type="entry name" value="Glycoprotein, Type 4 Pilin"/>
    <property type="match status" value="1"/>
</dbReference>
<keyword evidence="18" id="KW-1185">Reference proteome</keyword>
<dbReference type="InterPro" id="IPR016824">
    <property type="entry name" value="Tfp-pilus_assembly_FimT"/>
</dbReference>
<evidence type="ECO:0000256" key="1">
    <source>
        <dbReference type="ARBA" id="ARBA00004377"/>
    </source>
</evidence>
<dbReference type="InterPro" id="IPR012902">
    <property type="entry name" value="N_methyl_site"/>
</dbReference>
<evidence type="ECO:0000313" key="17">
    <source>
        <dbReference type="Proteomes" id="UP000075349"/>
    </source>
</evidence>